<organism evidence="9 10">
    <name type="scientific">Shimia aestuarii</name>
    <dbReference type="NCBI Taxonomy" id="254406"/>
    <lineage>
        <taxon>Bacteria</taxon>
        <taxon>Pseudomonadati</taxon>
        <taxon>Pseudomonadota</taxon>
        <taxon>Alphaproteobacteria</taxon>
        <taxon>Rhodobacterales</taxon>
        <taxon>Roseobacteraceae</taxon>
    </lineage>
</organism>
<keyword evidence="2 7" id="KW-0813">Transport</keyword>
<keyword evidence="5 7" id="KW-1133">Transmembrane helix</keyword>
<dbReference type="InterPro" id="IPR055348">
    <property type="entry name" value="DctQ"/>
</dbReference>
<evidence type="ECO:0000313" key="9">
    <source>
        <dbReference type="EMBL" id="SFM36267.1"/>
    </source>
</evidence>
<evidence type="ECO:0000256" key="5">
    <source>
        <dbReference type="ARBA" id="ARBA00022989"/>
    </source>
</evidence>
<keyword evidence="4 7" id="KW-0812">Transmembrane</keyword>
<evidence type="ECO:0000313" key="10">
    <source>
        <dbReference type="Proteomes" id="UP000199144"/>
    </source>
</evidence>
<reference evidence="9 10" key="1">
    <citation type="submission" date="2016-10" db="EMBL/GenBank/DDBJ databases">
        <authorList>
            <person name="de Groot N.N."/>
        </authorList>
    </citation>
    <scope>NUCLEOTIDE SEQUENCE [LARGE SCALE GENOMIC DNA]</scope>
    <source>
        <strain evidence="9 10">DSM 15283</strain>
    </source>
</reference>
<feature type="transmembrane region" description="Helical" evidence="7">
    <location>
        <begin position="112"/>
        <end position="133"/>
    </location>
</feature>
<dbReference type="RefSeq" id="WP_093094683.1">
    <property type="nucleotide sequence ID" value="NZ_FOTQ01000006.1"/>
</dbReference>
<feature type="transmembrane region" description="Helical" evidence="7">
    <location>
        <begin position="153"/>
        <end position="180"/>
    </location>
</feature>
<comment type="subcellular location">
    <subcellularLocation>
        <location evidence="7">Cell inner membrane</location>
        <topology evidence="7">Multi-pass membrane protein</topology>
    </subcellularLocation>
    <subcellularLocation>
        <location evidence="1">Cell membrane</location>
        <topology evidence="1">Multi-pass membrane protein</topology>
    </subcellularLocation>
</comment>
<comment type="subunit">
    <text evidence="7">The complex comprises the extracytoplasmic solute receptor protein and the two transmembrane proteins.</text>
</comment>
<dbReference type="EMBL" id="FOTQ01000006">
    <property type="protein sequence ID" value="SFM36267.1"/>
    <property type="molecule type" value="Genomic_DNA"/>
</dbReference>
<evidence type="ECO:0000256" key="4">
    <source>
        <dbReference type="ARBA" id="ARBA00022692"/>
    </source>
</evidence>
<feature type="transmembrane region" description="Helical" evidence="7">
    <location>
        <begin position="29"/>
        <end position="47"/>
    </location>
</feature>
<feature type="transmembrane region" description="Helical" evidence="7">
    <location>
        <begin position="67"/>
        <end position="84"/>
    </location>
</feature>
<keyword evidence="10" id="KW-1185">Reference proteome</keyword>
<proteinExistence type="inferred from homology"/>
<accession>A0A1I4Q895</accession>
<keyword evidence="6 7" id="KW-0472">Membrane</keyword>
<keyword evidence="7" id="KW-0997">Cell inner membrane</keyword>
<comment type="function">
    <text evidence="7">Part of the tripartite ATP-independent periplasmic (TRAP) transport system.</text>
</comment>
<dbReference type="Pfam" id="PF04290">
    <property type="entry name" value="DctQ"/>
    <property type="match status" value="1"/>
</dbReference>
<comment type="similarity">
    <text evidence="7">Belongs to the TRAP transporter small permease family.</text>
</comment>
<sequence length="190" mass="21004">MTQNKVEAEEASIGPHWFRLLQWTVDGTTAALNVTGTVLIVGIMLLVNLDVFGRNFLDAPISGVPEMVSMSIVAIVFLQIAQAFRKGRLTRTEALLGFLDKRASKLRHGVDFLFAIASVALVWQLYAASWPLFVKSWKRGTFEGTVGDFTAPVWPVKLIILIGCIALIIQLIMFAATALFRLFGYQETDA</sequence>
<evidence type="ECO:0000259" key="8">
    <source>
        <dbReference type="Pfam" id="PF04290"/>
    </source>
</evidence>
<dbReference type="OrthoDB" id="4250245at2"/>
<feature type="domain" description="Tripartite ATP-independent periplasmic transporters DctQ component" evidence="8">
    <location>
        <begin position="43"/>
        <end position="178"/>
    </location>
</feature>
<evidence type="ECO:0000256" key="2">
    <source>
        <dbReference type="ARBA" id="ARBA00022448"/>
    </source>
</evidence>
<dbReference type="STRING" id="254406.SAMN04488042_106231"/>
<evidence type="ECO:0000256" key="6">
    <source>
        <dbReference type="ARBA" id="ARBA00023136"/>
    </source>
</evidence>
<dbReference type="GO" id="GO:0005886">
    <property type="term" value="C:plasma membrane"/>
    <property type="evidence" value="ECO:0007669"/>
    <property type="project" value="UniProtKB-SubCell"/>
</dbReference>
<dbReference type="GO" id="GO:0022857">
    <property type="term" value="F:transmembrane transporter activity"/>
    <property type="evidence" value="ECO:0007669"/>
    <property type="project" value="UniProtKB-UniRule"/>
</dbReference>
<keyword evidence="3" id="KW-1003">Cell membrane</keyword>
<evidence type="ECO:0000256" key="1">
    <source>
        <dbReference type="ARBA" id="ARBA00004651"/>
    </source>
</evidence>
<dbReference type="AlphaFoldDB" id="A0A1I4Q895"/>
<evidence type="ECO:0000256" key="7">
    <source>
        <dbReference type="RuleBase" id="RU369079"/>
    </source>
</evidence>
<evidence type="ECO:0000256" key="3">
    <source>
        <dbReference type="ARBA" id="ARBA00022475"/>
    </source>
</evidence>
<gene>
    <name evidence="9" type="ORF">SAMN04488042_106231</name>
</gene>
<name>A0A1I4Q895_9RHOB</name>
<dbReference type="Proteomes" id="UP000199144">
    <property type="component" value="Unassembled WGS sequence"/>
</dbReference>
<protein>
    <recommendedName>
        <fullName evidence="7">TRAP transporter small permease protein</fullName>
    </recommendedName>
</protein>